<dbReference type="PANTHER" id="PTHR16453">
    <property type="entry name" value="WD40 DOMAIN-CONTAINING PROTEIN MIO FAMILY MEMBER"/>
    <property type="match status" value="1"/>
</dbReference>
<evidence type="ECO:0000313" key="2">
    <source>
        <dbReference type="EMBL" id="CAD8054093.1"/>
    </source>
</evidence>
<dbReference type="Pfam" id="PF17034">
    <property type="entry name" value="zinc_ribbon_16"/>
    <property type="match status" value="1"/>
</dbReference>
<protein>
    <recommendedName>
        <fullName evidence="1">GATOR2 complex protein MIO zinc-ribbon like domain-containing protein</fullName>
    </recommendedName>
</protein>
<evidence type="ECO:0000313" key="3">
    <source>
        <dbReference type="Proteomes" id="UP000692954"/>
    </source>
</evidence>
<dbReference type="EMBL" id="CAJJDN010000008">
    <property type="protein sequence ID" value="CAD8054093.1"/>
    <property type="molecule type" value="Genomic_DNA"/>
</dbReference>
<feature type="domain" description="GATOR2 complex protein MIO zinc-ribbon like" evidence="1">
    <location>
        <begin position="528"/>
        <end position="567"/>
    </location>
</feature>
<proteinExistence type="predicted"/>
<dbReference type="Proteomes" id="UP000692954">
    <property type="component" value="Unassembled WGS sequence"/>
</dbReference>
<evidence type="ECO:0000259" key="1">
    <source>
        <dbReference type="Pfam" id="PF17034"/>
    </source>
</evidence>
<gene>
    <name evidence="2" type="ORF">PSON_ATCC_30995.1.T0080084</name>
</gene>
<name>A0A8S1KIN5_9CILI</name>
<organism evidence="2 3">
    <name type="scientific">Paramecium sonneborni</name>
    <dbReference type="NCBI Taxonomy" id="65129"/>
    <lineage>
        <taxon>Eukaryota</taxon>
        <taxon>Sar</taxon>
        <taxon>Alveolata</taxon>
        <taxon>Ciliophora</taxon>
        <taxon>Intramacronucleata</taxon>
        <taxon>Oligohymenophorea</taxon>
        <taxon>Peniculida</taxon>
        <taxon>Parameciidae</taxon>
        <taxon>Paramecium</taxon>
    </lineage>
</organism>
<dbReference type="InterPro" id="IPR031488">
    <property type="entry name" value="Zn_ribbon_mio"/>
</dbReference>
<keyword evidence="3" id="KW-1185">Reference proteome</keyword>
<dbReference type="OrthoDB" id="286790at2759"/>
<reference evidence="2" key="1">
    <citation type="submission" date="2021-01" db="EMBL/GenBank/DDBJ databases">
        <authorList>
            <consortium name="Genoscope - CEA"/>
            <person name="William W."/>
        </authorList>
    </citation>
    <scope>NUCLEOTIDE SEQUENCE</scope>
</reference>
<sequence>MIKNPKSEGDFRLQQYSASNSCTTIPDRINQANIQESIPEETYPQTQTQEITYSFYNVRQMLQKEFGLNIELPYQQQFTKQELDQLLEKYKPEQPIQKLEESNTNKDSKLVDLFMDRLNKKFYFDAQEITNIEFSDDDPLNIYIDIFKYFVKFKDRQQNKNDFRSLIEQKDQLQEPSDCFQMWHRKIYYSKSRKNQLRPYGVTLSYENLEKNEETQIINQQRSQNLIRNVAILICTFSFMKIRDLGKLDPDIIPIVKVAINIQSDTNLDKYDYKNFYSNENNLSSINQISSQSYDIINKSYNFAQSNTRQIQNIKEASLRLAYYRQNFLQIQQMCKDIKHADPYVQLILNFFGMDDKQFQEYILKDDNKLHFNDRFILTLLYCDNNKLNEFFSKKKPLDQIIIYGAVEKRSVECLKLYFEETQDIQLVGIISAHLYLLENKDPQLLLWFQDYRNFLNSKQLYKVRMIIENQIKELQNKNSPLLIEELLLNKQSQIVQYCQCNSIANPECLSCLTLYPKCSICYNPIQNQFYVVCLMCRHGGHEKHIQEWFNIYDQCPYKKCQCYCKYE</sequence>
<accession>A0A8S1KIN5</accession>
<dbReference type="GO" id="GO:0005737">
    <property type="term" value="C:cytoplasm"/>
    <property type="evidence" value="ECO:0007669"/>
    <property type="project" value="TreeGrafter"/>
</dbReference>
<dbReference type="AlphaFoldDB" id="A0A8S1KIN5"/>
<dbReference type="CDD" id="cd16691">
    <property type="entry name" value="mRING-H2-C3H3C2_Mio"/>
    <property type="match status" value="1"/>
</dbReference>
<dbReference type="InterPro" id="IPR037593">
    <property type="entry name" value="MIOS/Sea4"/>
</dbReference>
<dbReference type="PANTHER" id="PTHR16453:SF9">
    <property type="entry name" value="GATOR COMPLEX PROTEIN MIOS"/>
    <property type="match status" value="1"/>
</dbReference>
<comment type="caution">
    <text evidence="2">The sequence shown here is derived from an EMBL/GenBank/DDBJ whole genome shotgun (WGS) entry which is preliminary data.</text>
</comment>